<dbReference type="Gene3D" id="1.10.4030.10">
    <property type="entry name" value="Porin chaperone SurA, peptide-binding domain"/>
    <property type="match status" value="1"/>
</dbReference>
<accession>A0A222MZ01</accession>
<dbReference type="InterPro" id="IPR046357">
    <property type="entry name" value="PPIase_dom_sf"/>
</dbReference>
<evidence type="ECO:0000313" key="5">
    <source>
        <dbReference type="Proteomes" id="UP000201169"/>
    </source>
</evidence>
<dbReference type="RefSeq" id="WP_157676340.1">
    <property type="nucleotide sequence ID" value="NZ_CP022347.1"/>
</dbReference>
<keyword evidence="5" id="KW-1185">Reference proteome</keyword>
<dbReference type="InterPro" id="IPR055131">
    <property type="entry name" value="Cj1289-like_C"/>
</dbReference>
<evidence type="ECO:0000259" key="3">
    <source>
        <dbReference type="Pfam" id="PF22506"/>
    </source>
</evidence>
<organism evidence="4 5">
    <name type="scientific">Campylobacter avium LMG 24591</name>
    <dbReference type="NCBI Taxonomy" id="522484"/>
    <lineage>
        <taxon>Bacteria</taxon>
        <taxon>Pseudomonadati</taxon>
        <taxon>Campylobacterota</taxon>
        <taxon>Epsilonproteobacteria</taxon>
        <taxon>Campylobacterales</taxon>
        <taxon>Campylobacteraceae</taxon>
        <taxon>Campylobacter</taxon>
    </lineage>
</organism>
<dbReference type="AlphaFoldDB" id="A0A222MZ01"/>
<dbReference type="InterPro" id="IPR027304">
    <property type="entry name" value="Trigger_fact/SurA_dom_sf"/>
</dbReference>
<dbReference type="Gene3D" id="3.10.50.40">
    <property type="match status" value="1"/>
</dbReference>
<feature type="signal peptide" evidence="2">
    <location>
        <begin position="1"/>
        <end position="21"/>
    </location>
</feature>
<dbReference type="Pfam" id="PF22506">
    <property type="entry name" value="Cj1289-like_C"/>
    <property type="match status" value="1"/>
</dbReference>
<gene>
    <name evidence="4" type="ORF">CAV_1200</name>
</gene>
<evidence type="ECO:0000256" key="2">
    <source>
        <dbReference type="SAM" id="SignalP"/>
    </source>
</evidence>
<dbReference type="PANTHER" id="PTHR47637:SF1">
    <property type="entry name" value="CHAPERONE SURA"/>
    <property type="match status" value="1"/>
</dbReference>
<dbReference type="InterPro" id="IPR050280">
    <property type="entry name" value="OMP_Chaperone_SurA"/>
</dbReference>
<reference evidence="4 5" key="1">
    <citation type="submission" date="2017-07" db="EMBL/GenBank/DDBJ databases">
        <title>Analysis of two Campylobacter avium genomes and identification of a novel hippuricase gene.</title>
        <authorList>
            <person name="Miller W.G."/>
            <person name="Chapman M.H."/>
            <person name="Yee E."/>
            <person name="Revez J."/>
            <person name="Bono J.L."/>
            <person name="Rossi M."/>
        </authorList>
    </citation>
    <scope>NUCLEOTIDE SEQUENCE [LARGE SCALE GENOMIC DNA]</scope>
    <source>
        <strain evidence="4 5">LMG 24591</strain>
    </source>
</reference>
<evidence type="ECO:0000313" key="4">
    <source>
        <dbReference type="EMBL" id="ASQ30826.1"/>
    </source>
</evidence>
<dbReference type="OrthoDB" id="5345137at2"/>
<proteinExistence type="predicted"/>
<protein>
    <recommendedName>
        <fullName evidence="3">Cj1289-like C-terminal domain-containing protein</fullName>
    </recommendedName>
</protein>
<feature type="domain" description="Cj1289-like C-terminal" evidence="3">
    <location>
        <begin position="133"/>
        <end position="225"/>
    </location>
</feature>
<feature type="chain" id="PRO_5012397771" description="Cj1289-like C-terminal domain-containing protein" evidence="2">
    <location>
        <begin position="22"/>
        <end position="270"/>
    </location>
</feature>
<dbReference type="SUPFAM" id="SSF109998">
    <property type="entry name" value="Triger factor/SurA peptide-binding domain-like"/>
    <property type="match status" value="1"/>
</dbReference>
<dbReference type="EMBL" id="CP022347">
    <property type="protein sequence ID" value="ASQ30826.1"/>
    <property type="molecule type" value="Genomic_DNA"/>
</dbReference>
<dbReference type="GO" id="GO:0003755">
    <property type="term" value="F:peptidyl-prolyl cis-trans isomerase activity"/>
    <property type="evidence" value="ECO:0007669"/>
    <property type="project" value="InterPro"/>
</dbReference>
<evidence type="ECO:0000256" key="1">
    <source>
        <dbReference type="ARBA" id="ARBA00022729"/>
    </source>
</evidence>
<dbReference type="Proteomes" id="UP000201169">
    <property type="component" value="Chromosome"/>
</dbReference>
<keyword evidence="1 2" id="KW-0732">Signal</keyword>
<name>A0A222MZ01_9BACT</name>
<sequence length="270" mass="31598">MRIFLLLFMIFALSYARQINAIALTVDQEIITEYEISKLMQEKKISKQEAINELIDDKLELAEIKKYKIFVNEFELENEMNKMLMQSNSSLNQLKANLSKKDFQKAKENFKKQLEKRRLYEALVSAYKVDTSEQGLRSYYDSNPDDFVIFTQISVEVLSSSEASELEKLKTSKRKAASIQSESVILSPQNSDIRLLAFLSRLKPGEYTPIMQNNDIFMMYKVKNKEQAQTLAFDEIKSEITNLYASKQREEYLSDYFNKLRAKADIKYLR</sequence>
<dbReference type="PANTHER" id="PTHR47637">
    <property type="entry name" value="CHAPERONE SURA"/>
    <property type="match status" value="1"/>
</dbReference>
<dbReference type="KEGG" id="cavi:CAV_1200"/>